<protein>
    <submittedName>
        <fullName evidence="1">Putative DNA-binding protein (MmcQ/YjbR family)</fullName>
    </submittedName>
</protein>
<reference evidence="1 2" key="1">
    <citation type="submission" date="2020-08" db="EMBL/GenBank/DDBJ databases">
        <title>Sequencing the genomes of 1000 actinobacteria strains.</title>
        <authorList>
            <person name="Klenk H.-P."/>
        </authorList>
    </citation>
    <scope>NUCLEOTIDE SEQUENCE [LARGE SCALE GENOMIC DNA]</scope>
    <source>
        <strain evidence="1 2">DSM 17945</strain>
    </source>
</reference>
<gene>
    <name evidence="1" type="ORF">HDA33_001454</name>
</gene>
<dbReference type="InterPro" id="IPR058532">
    <property type="entry name" value="YjbR/MT2646/Rv2570-like"/>
</dbReference>
<dbReference type="RefSeq" id="WP_017489280.1">
    <property type="nucleotide sequence ID" value="NZ_BAABAG010000011.1"/>
</dbReference>
<dbReference type="Pfam" id="PF04237">
    <property type="entry name" value="YjbR"/>
    <property type="match status" value="1"/>
</dbReference>
<dbReference type="SUPFAM" id="SSF142906">
    <property type="entry name" value="YjbR-like"/>
    <property type="match status" value="1"/>
</dbReference>
<dbReference type="Gene3D" id="3.90.1150.30">
    <property type="match status" value="1"/>
</dbReference>
<dbReference type="AlphaFoldDB" id="A0A7W9JJ55"/>
<comment type="caution">
    <text evidence="1">The sequence shown here is derived from an EMBL/GenBank/DDBJ whole genome shotgun (WGS) entry which is preliminary data.</text>
</comment>
<proteinExistence type="predicted"/>
<dbReference type="PANTHER" id="PTHR35145">
    <property type="entry name" value="CYTOPLASMIC PROTEIN-RELATED"/>
    <property type="match status" value="1"/>
</dbReference>
<dbReference type="Proteomes" id="UP000567246">
    <property type="component" value="Unassembled WGS sequence"/>
</dbReference>
<dbReference type="InterPro" id="IPR007351">
    <property type="entry name" value="YjbR"/>
</dbReference>
<evidence type="ECO:0000313" key="1">
    <source>
        <dbReference type="EMBL" id="MBB5848890.1"/>
    </source>
</evidence>
<dbReference type="PANTHER" id="PTHR35145:SF1">
    <property type="entry name" value="CYTOPLASMIC PROTEIN"/>
    <property type="match status" value="1"/>
</dbReference>
<organism evidence="1 2">
    <name type="scientific">Micrococcus endophyticus</name>
    <dbReference type="NCBI Taxonomy" id="455343"/>
    <lineage>
        <taxon>Bacteria</taxon>
        <taxon>Bacillati</taxon>
        <taxon>Actinomycetota</taxon>
        <taxon>Actinomycetes</taxon>
        <taxon>Micrococcales</taxon>
        <taxon>Micrococcaceae</taxon>
        <taxon>Micrococcus</taxon>
    </lineage>
</organism>
<evidence type="ECO:0000313" key="2">
    <source>
        <dbReference type="Proteomes" id="UP000567246"/>
    </source>
</evidence>
<name>A0A7W9JJ55_9MICC</name>
<accession>A0A7W9JJ55</accession>
<sequence length="138" mass="15025">MDALDLPALAAARALELPGSELTHPFGPEADVYKVRGRVFMLVLEAQGAMLVNLKAVPEDGAALREAYPAQVTPGYHMSKRHWISLGPPSADPRDDDAPARLDAALVRDLVTESYLLVLERSVPRRDWPVDPATFGRG</sequence>
<dbReference type="InterPro" id="IPR038056">
    <property type="entry name" value="YjbR-like_sf"/>
</dbReference>
<keyword evidence="2" id="KW-1185">Reference proteome</keyword>
<dbReference type="GO" id="GO:0003677">
    <property type="term" value="F:DNA binding"/>
    <property type="evidence" value="ECO:0007669"/>
    <property type="project" value="UniProtKB-KW"/>
</dbReference>
<keyword evidence="1" id="KW-0238">DNA-binding</keyword>
<dbReference type="EMBL" id="JACHMW010000001">
    <property type="protein sequence ID" value="MBB5848890.1"/>
    <property type="molecule type" value="Genomic_DNA"/>
</dbReference>